<dbReference type="Proteomes" id="UP001228446">
    <property type="component" value="Unassembled WGS sequence"/>
</dbReference>
<feature type="compositionally biased region" description="Polar residues" evidence="1">
    <location>
        <begin position="225"/>
        <end position="236"/>
    </location>
</feature>
<feature type="domain" description="Peptidase C51" evidence="3">
    <location>
        <begin position="951"/>
        <end position="1089"/>
    </location>
</feature>
<feature type="compositionally biased region" description="Basic and acidic residues" evidence="1">
    <location>
        <begin position="237"/>
        <end position="247"/>
    </location>
</feature>
<feature type="transmembrane region" description="Helical" evidence="2">
    <location>
        <begin position="441"/>
        <end position="462"/>
    </location>
</feature>
<evidence type="ECO:0000313" key="5">
    <source>
        <dbReference type="Proteomes" id="UP001228446"/>
    </source>
</evidence>
<evidence type="ECO:0000256" key="1">
    <source>
        <dbReference type="SAM" id="MobiDB-lite"/>
    </source>
</evidence>
<feature type="compositionally biased region" description="Basic and acidic residues" evidence="1">
    <location>
        <begin position="258"/>
        <end position="286"/>
    </location>
</feature>
<evidence type="ECO:0000259" key="3">
    <source>
        <dbReference type="PROSITE" id="PS50911"/>
    </source>
</evidence>
<keyword evidence="5" id="KW-1185">Reference proteome</keyword>
<keyword evidence="2" id="KW-0812">Transmembrane</keyword>
<feature type="region of interest" description="Disordered" evidence="1">
    <location>
        <begin position="194"/>
        <end position="286"/>
    </location>
</feature>
<dbReference type="InterPro" id="IPR007921">
    <property type="entry name" value="CHAP_dom"/>
</dbReference>
<keyword evidence="2" id="KW-0472">Membrane</keyword>
<dbReference type="SUPFAM" id="SSF51261">
    <property type="entry name" value="Duplicated hybrid motif"/>
    <property type="match status" value="1"/>
</dbReference>
<keyword evidence="2" id="KW-1133">Transmembrane helix</keyword>
<sequence>MNNPKQNMRIVRKTYRQERKEAQKTYSFQKANGQSIIKARSQQAEQLFSKNPERLTRVNQELKNKRDSNLQTFRADKKKAIEESKATYIEQVNAAPLQALTARELKKYRLPQMKDEYRSSKGRFKASQKEYRQARRKEIIDSVFNYGQKTKGETNFSRRQSNFQPYESKKSRVKVQVQLSQTERAKQIFQAKQFRFKKDTSQTNTEPTTNRTRSKSGRFWYDATKGTQETSANHTGQRQEKSTEASRGRIRFKRVAKSAKETTKSNRFRYDSSETREKKAARDMAKADYKSRKADFNKGKKAYHFKRPRTKVNLASRFIVRETADLLADNDDLSDIRDIQQATRKTVNYSKFTYRGGKATVKATRGTYRFGKNRIANLRERTVNFRAGRGFKLNDPKRHVNQRIKRYIQKMRQNLVNSFKNTVNFIKSIPQLIQALFTNPISWWIAGGVLLVILMFSAFMSVSSRVLIQQDEFELTKAYQHMTWEDSENSINSDNGATYYTKIDDVMAYMNYRFQDYSLSDRTSESISSQIQDLNSTTGFTSSSSTTTQNETYKQYLSQLWKDLNGGDSIKSMASLYKENGKYGLTKEQIEELDEYKESGAYLGLYELDNPFQGQTVDDVLTMTYRYGYYNTDGKSAMSYHIILEAKQGQVIVAPMDGYIKLDGDDVLIVSSEGKIVEARLRMKDIATGRVQEGQKIYTGEIIGETKSDQGLKLYYQKYNDDKEKLVYVNPAFYFPNVVQVQTTILPSIGQFQGDEVGRAKQVYDFLKAKGASNQFIAAVLGNWSVESSVTSKRAEGDYLSPPVGATESSWDDDAWLSIGGPAIYNGSYPNIIHRGLGLGQWTDTADGSVRHTLLRNYATSKGKKWYDLDLQLEFMMEGDSPYYTNWVKKHMTDTGSPATLAQLFLIYWEGNAGDKLLERQSRAIEWFYQIEKGFSQAAAGTAKVDVKSLESIRGDLYDGIVPGGGYDMGYPWGQCTWGTAKRMNQLGLQLKGRDGSKIPIISTMGNGMDWVATASRLGGEIGTTPRDGAIISFNLGDTYGHVALVEKVYPDGSFLISETNYNGSAYNPTGVVTFRTISGADASMNFAYTQK</sequence>
<name>A0ABU1B5L2_9STRE</name>
<feature type="compositionally biased region" description="Basic residues" evidence="1">
    <location>
        <begin position="248"/>
        <end position="257"/>
    </location>
</feature>
<dbReference type="Gene3D" id="3.90.1720.10">
    <property type="entry name" value="endopeptidase domain like (from Nostoc punctiforme)"/>
    <property type="match status" value="1"/>
</dbReference>
<proteinExistence type="predicted"/>
<dbReference type="RefSeq" id="WP_308937806.1">
    <property type="nucleotide sequence ID" value="NZ_JAVIBP010000006.1"/>
</dbReference>
<accession>A0ABU1B5L2</accession>
<dbReference type="EMBL" id="JAVIBX010000044">
    <property type="protein sequence ID" value="MDQ8833923.1"/>
    <property type="molecule type" value="Genomic_DNA"/>
</dbReference>
<feature type="compositionally biased region" description="Polar residues" evidence="1">
    <location>
        <begin position="201"/>
        <end position="211"/>
    </location>
</feature>
<protein>
    <submittedName>
        <fullName evidence="4">Phage tail tip lysozyme</fullName>
    </submittedName>
</protein>
<dbReference type="Gene3D" id="1.10.530.10">
    <property type="match status" value="1"/>
</dbReference>
<dbReference type="InterPro" id="IPR041219">
    <property type="entry name" value="Phage_lysozyme2"/>
</dbReference>
<dbReference type="Pfam" id="PF05257">
    <property type="entry name" value="CHAP"/>
    <property type="match status" value="1"/>
</dbReference>
<dbReference type="SUPFAM" id="SSF54001">
    <property type="entry name" value="Cysteine proteinases"/>
    <property type="match status" value="1"/>
</dbReference>
<evidence type="ECO:0000256" key="2">
    <source>
        <dbReference type="SAM" id="Phobius"/>
    </source>
</evidence>
<dbReference type="InterPro" id="IPR011055">
    <property type="entry name" value="Dup_hybrid_motif"/>
</dbReference>
<reference evidence="4 5" key="1">
    <citation type="submission" date="2023-08" db="EMBL/GenBank/DDBJ databases">
        <title>Streptococcus ruminantium-associated sheep mastitis outbreak detected in Italy is distinct from bovine isolates.</title>
        <authorList>
            <person name="Rosa M.N."/>
            <person name="Vezina B."/>
            <person name="Tola S."/>
        </authorList>
    </citation>
    <scope>NUCLEOTIDE SEQUENCE [LARGE SCALE GENOMIC DNA]</scope>
    <source>
        <strain evidence="4 5">OM6730</strain>
    </source>
</reference>
<organism evidence="4 5">
    <name type="scientific">Streptococcus ruminantium</name>
    <dbReference type="NCBI Taxonomy" id="1917441"/>
    <lineage>
        <taxon>Bacteria</taxon>
        <taxon>Bacillati</taxon>
        <taxon>Bacillota</taxon>
        <taxon>Bacilli</taxon>
        <taxon>Lactobacillales</taxon>
        <taxon>Streptococcaceae</taxon>
        <taxon>Streptococcus</taxon>
    </lineage>
</organism>
<comment type="caution">
    <text evidence="4">The sequence shown here is derived from an EMBL/GenBank/DDBJ whole genome shotgun (WGS) entry which is preliminary data.</text>
</comment>
<dbReference type="Pfam" id="PF18013">
    <property type="entry name" value="Phage_lysozyme2"/>
    <property type="match status" value="1"/>
</dbReference>
<evidence type="ECO:0000313" key="4">
    <source>
        <dbReference type="EMBL" id="MDQ8833923.1"/>
    </source>
</evidence>
<gene>
    <name evidence="4" type="ORF">RFF62_09110</name>
</gene>
<dbReference type="PROSITE" id="PS50911">
    <property type="entry name" value="CHAP"/>
    <property type="match status" value="1"/>
</dbReference>
<dbReference type="InterPro" id="IPR038765">
    <property type="entry name" value="Papain-like_cys_pep_sf"/>
</dbReference>